<accession>A0A1J4V3A2</accession>
<dbReference type="Proteomes" id="UP000183206">
    <property type="component" value="Unassembled WGS sequence"/>
</dbReference>
<dbReference type="EMBL" id="MNVO01000060">
    <property type="protein sequence ID" value="OIO31628.1"/>
    <property type="molecule type" value="Genomic_DNA"/>
</dbReference>
<feature type="transmembrane region" description="Helical" evidence="1">
    <location>
        <begin position="221"/>
        <end position="241"/>
    </location>
</feature>
<evidence type="ECO:0000256" key="1">
    <source>
        <dbReference type="SAM" id="Phobius"/>
    </source>
</evidence>
<feature type="transmembrane region" description="Helical" evidence="1">
    <location>
        <begin position="182"/>
        <end position="201"/>
    </location>
</feature>
<dbReference type="STRING" id="1805282.AUJ44_04250"/>
<name>A0A1J4V3A2_9BACT</name>
<comment type="caution">
    <text evidence="2">The sequence shown here is derived from an EMBL/GenBank/DDBJ whole genome shotgun (WGS) entry which is preliminary data.</text>
</comment>
<dbReference type="AlphaFoldDB" id="A0A1J4V3A2"/>
<sequence length="329" mass="37747">MAINQEILKQYKNIDWDKLLRKDLGQTGELNEVKQNFDRIKSIFDKIISYEVLLNEVPNYQRAFEKAINNFINSCNSQILGNSYTNTADRQSKIAFIRSLEETLISQLSPVFNYFQFVDPTNKGKQEDLAKRLKDADTLINKLEKAVDVSSKIAQKQEVVEYGNAFDEMANKTNAIRARRNIIAMYISLAVTLFIALIFVWGKHLDIPDESFSLKLIWNTILDQNILLKLFMVSAGGYLVAHFSRNYSAEMNMYYTNKHRQLALNSHQRIIDSVIKTETPNDAETKNAILLQVAKTMFDIQETGYLKNGNNPVPTTQIVETVRTGITRE</sequence>
<gene>
    <name evidence="2" type="ORF">AUJ44_04250</name>
</gene>
<reference evidence="2 3" key="1">
    <citation type="journal article" date="2016" name="Environ. Microbiol.">
        <title>Genomic resolution of a cold subsurface aquifer community provides metabolic insights for novel microbes adapted to high CO concentrations.</title>
        <authorList>
            <person name="Probst A.J."/>
            <person name="Castelle C.J."/>
            <person name="Singh A."/>
            <person name="Brown C.T."/>
            <person name="Anantharaman K."/>
            <person name="Sharon I."/>
            <person name="Hug L.A."/>
            <person name="Burstein D."/>
            <person name="Emerson J.B."/>
            <person name="Thomas B.C."/>
            <person name="Banfield J.F."/>
        </authorList>
    </citation>
    <scope>NUCLEOTIDE SEQUENCE [LARGE SCALE GENOMIC DNA]</scope>
    <source>
        <strain evidence="2">CG1_02_47_685</strain>
    </source>
</reference>
<protein>
    <submittedName>
        <fullName evidence="2">Uncharacterized protein</fullName>
    </submittedName>
</protein>
<evidence type="ECO:0000313" key="2">
    <source>
        <dbReference type="EMBL" id="OIO31628.1"/>
    </source>
</evidence>
<proteinExistence type="predicted"/>
<organism evidence="2 3">
    <name type="scientific">Candidatus Nomurabacteria bacterium CG1_02_47_685</name>
    <dbReference type="NCBI Taxonomy" id="1805282"/>
    <lineage>
        <taxon>Bacteria</taxon>
        <taxon>Candidatus Nomuraibacteriota</taxon>
    </lineage>
</organism>
<keyword evidence="1" id="KW-0472">Membrane</keyword>
<evidence type="ECO:0000313" key="3">
    <source>
        <dbReference type="Proteomes" id="UP000183206"/>
    </source>
</evidence>
<keyword evidence="1" id="KW-1133">Transmembrane helix</keyword>
<keyword evidence="1" id="KW-0812">Transmembrane</keyword>